<dbReference type="OrthoDB" id="5425130at2759"/>
<feature type="compositionally biased region" description="Polar residues" evidence="1">
    <location>
        <begin position="130"/>
        <end position="139"/>
    </location>
</feature>
<feature type="compositionally biased region" description="Basic and acidic residues" evidence="1">
    <location>
        <begin position="306"/>
        <end position="317"/>
    </location>
</feature>
<sequence>MLTQRPSLCEPATLCNGYTAKLGPAVNARNYQDSSQRLPLVTSQQKALPRVPLATEASLPSAPLKHRPTSLNLAKASSNGLSTLPSPLLKRVLRSAHVADDQVTKIQIPAPDRRGQLPPTPTTPLASLVMGNSHSSVSGSPIPDDRSQRSVVHVRRHSKPMIRKSSSNLFKRVDSRSPLPRDVTASVMSSLQRDGTKKDDSGLEDSGVVSLPTDPFLKRPDKYDHRYPGCSPSNRAVNSTSTVTMTESRANMPLSASTTVQNFNSSSIELNDSSAEFPRIEEPVPEDDLLESLSPVIPAPSPLPEDSPHKYGLRDSADTPPVSRESPKMQVPKARRKSSGVEIFKEAQNLQQAQSFLNGLSTSRRRAESAAAVQTDTTDSSWCDIAAQEPRSGSSHPPSRPSTALQDGEGRRKGHNFKSSGFAYSRPLTLAQLKCYRGHARLLLNRNKFAPVECAVCHMDDDGECFSCSWCALRMCRHCRLAFAEKGPVALKERIKVAEMGGRADSAHTSSSESLQELVKITSNFTA</sequence>
<proteinExistence type="predicted"/>
<evidence type="ECO:0000313" key="2">
    <source>
        <dbReference type="EMBL" id="USW47969.1"/>
    </source>
</evidence>
<protein>
    <submittedName>
        <fullName evidence="2">Uncharacterized protein</fullName>
    </submittedName>
</protein>
<name>A0A9Q9EFJ2_9PEZI</name>
<reference evidence="2" key="1">
    <citation type="submission" date="2022-06" db="EMBL/GenBank/DDBJ databases">
        <title>Complete genome sequences of two strains of the flax pathogen Septoria linicola.</title>
        <authorList>
            <person name="Lapalu N."/>
            <person name="Simon A."/>
            <person name="Demenou B."/>
            <person name="Paumier D."/>
            <person name="Guillot M.-P."/>
            <person name="Gout L."/>
            <person name="Valade R."/>
        </authorList>
    </citation>
    <scope>NUCLEOTIDE SEQUENCE</scope>
    <source>
        <strain evidence="2">SE15195</strain>
    </source>
</reference>
<organism evidence="2 3">
    <name type="scientific">Septoria linicola</name>
    <dbReference type="NCBI Taxonomy" id="215465"/>
    <lineage>
        <taxon>Eukaryota</taxon>
        <taxon>Fungi</taxon>
        <taxon>Dikarya</taxon>
        <taxon>Ascomycota</taxon>
        <taxon>Pezizomycotina</taxon>
        <taxon>Dothideomycetes</taxon>
        <taxon>Dothideomycetidae</taxon>
        <taxon>Mycosphaerellales</taxon>
        <taxon>Mycosphaerellaceae</taxon>
        <taxon>Septoria</taxon>
    </lineage>
</organism>
<evidence type="ECO:0000256" key="1">
    <source>
        <dbReference type="SAM" id="MobiDB-lite"/>
    </source>
</evidence>
<feature type="compositionally biased region" description="Basic residues" evidence="1">
    <location>
        <begin position="152"/>
        <end position="162"/>
    </location>
</feature>
<feature type="region of interest" description="Disordered" evidence="1">
    <location>
        <begin position="292"/>
        <end position="339"/>
    </location>
</feature>
<feature type="region of interest" description="Disordered" evidence="1">
    <location>
        <begin position="130"/>
        <end position="220"/>
    </location>
</feature>
<accession>A0A9Q9EFJ2</accession>
<dbReference type="Proteomes" id="UP001056384">
    <property type="component" value="Chromosome 1"/>
</dbReference>
<dbReference type="AlphaFoldDB" id="A0A9Q9EFJ2"/>
<gene>
    <name evidence="2" type="ORF">Slin15195_G012880</name>
</gene>
<feature type="region of interest" description="Disordered" evidence="1">
    <location>
        <begin position="387"/>
        <end position="419"/>
    </location>
</feature>
<evidence type="ECO:0000313" key="3">
    <source>
        <dbReference type="Proteomes" id="UP001056384"/>
    </source>
</evidence>
<keyword evidence="3" id="KW-1185">Reference proteome</keyword>
<dbReference type="EMBL" id="CP099418">
    <property type="protein sequence ID" value="USW47969.1"/>
    <property type="molecule type" value="Genomic_DNA"/>
</dbReference>